<dbReference type="Gene3D" id="2.150.10.10">
    <property type="entry name" value="Serralysin-like metalloprotease, C-terminal"/>
    <property type="match status" value="1"/>
</dbReference>
<evidence type="ECO:0008006" key="3">
    <source>
        <dbReference type="Google" id="ProtNLM"/>
    </source>
</evidence>
<dbReference type="GO" id="GO:0005509">
    <property type="term" value="F:calcium ion binding"/>
    <property type="evidence" value="ECO:0007669"/>
    <property type="project" value="InterPro"/>
</dbReference>
<dbReference type="InterPro" id="IPR011049">
    <property type="entry name" value="Serralysin-like_metalloprot_C"/>
</dbReference>
<dbReference type="InterPro" id="IPR001343">
    <property type="entry name" value="Hemolysn_Ca-bd"/>
</dbReference>
<reference evidence="1 2" key="1">
    <citation type="submission" date="2017-08" db="EMBL/GenBank/DDBJ databases">
        <title>Draft Genome Sequence of Loktanella cinnabarina Strain XM1, Isolated from Coastal Surface Water.</title>
        <authorList>
            <person name="Ma R."/>
            <person name="Wang J."/>
            <person name="Wang Q."/>
            <person name="Ma Z."/>
            <person name="Li J."/>
            <person name="Chen L."/>
        </authorList>
    </citation>
    <scope>NUCLEOTIDE SEQUENCE [LARGE SCALE GENOMIC DNA]</scope>
    <source>
        <strain evidence="1 2">XM1</strain>
    </source>
</reference>
<sequence>MEGDDAIYGLQDNDRLLGLAGNDILAGHEDNDRLVRGPGNDAARGGARRDLRRNHMAQEGEDVRIDDGAGMVIMLRDLALGDLHARDVQF</sequence>
<name>A0A2G1MEX4_9RHOB</name>
<dbReference type="Pfam" id="PF00353">
    <property type="entry name" value="HemolysinCabind"/>
    <property type="match status" value="1"/>
</dbReference>
<protein>
    <recommendedName>
        <fullName evidence="3">Calcium-binding protein</fullName>
    </recommendedName>
</protein>
<comment type="caution">
    <text evidence="1">The sequence shown here is derived from an EMBL/GenBank/DDBJ whole genome shotgun (WGS) entry which is preliminary data.</text>
</comment>
<dbReference type="Proteomes" id="UP000221860">
    <property type="component" value="Unassembled WGS sequence"/>
</dbReference>
<dbReference type="AlphaFoldDB" id="A0A2G1MEX4"/>
<dbReference type="EMBL" id="NQWH01000017">
    <property type="protein sequence ID" value="PHP27254.1"/>
    <property type="molecule type" value="Genomic_DNA"/>
</dbReference>
<gene>
    <name evidence="1" type="ORF">CJ301_12155</name>
</gene>
<organism evidence="1 2">
    <name type="scientific">Limimaricola cinnabarinus</name>
    <dbReference type="NCBI Taxonomy" id="1125964"/>
    <lineage>
        <taxon>Bacteria</taxon>
        <taxon>Pseudomonadati</taxon>
        <taxon>Pseudomonadota</taxon>
        <taxon>Alphaproteobacteria</taxon>
        <taxon>Rhodobacterales</taxon>
        <taxon>Paracoccaceae</taxon>
        <taxon>Limimaricola</taxon>
    </lineage>
</organism>
<proteinExistence type="predicted"/>
<evidence type="ECO:0000313" key="2">
    <source>
        <dbReference type="Proteomes" id="UP000221860"/>
    </source>
</evidence>
<evidence type="ECO:0000313" key="1">
    <source>
        <dbReference type="EMBL" id="PHP27254.1"/>
    </source>
</evidence>
<accession>A0A2G1MEX4</accession>
<dbReference type="SUPFAM" id="SSF51120">
    <property type="entry name" value="beta-Roll"/>
    <property type="match status" value="1"/>
</dbReference>
<keyword evidence="2" id="KW-1185">Reference proteome</keyword>